<evidence type="ECO:0000259" key="1">
    <source>
        <dbReference type="Pfam" id="PF03372"/>
    </source>
</evidence>
<reference evidence="2 4" key="1">
    <citation type="journal article" date="2023" name="Microb. Genom.">
        <title>Mesoterricola silvestris gen. nov., sp. nov., Mesoterricola sediminis sp. nov., Geothrix oryzae sp. nov., Geothrix edaphica sp. nov., Geothrix rubra sp. nov., and Geothrix limicola sp. nov., six novel members of Acidobacteriota isolated from soils.</title>
        <authorList>
            <person name="Weisberg A.J."/>
            <person name="Pearce E."/>
            <person name="Kramer C.G."/>
            <person name="Chang J.H."/>
            <person name="Clarke C.R."/>
        </authorList>
    </citation>
    <scope>NUCLEOTIDE SEQUENCE</scope>
    <source>
        <strain evidence="3 4">NB05-1H</strain>
        <strain evidence="2">NRRL_B-16521</strain>
    </source>
</reference>
<name>A0AAP6BK56_9ACTN</name>
<organism evidence="2 5">
    <name type="scientific">Streptomyces acidiscabies</name>
    <dbReference type="NCBI Taxonomy" id="42234"/>
    <lineage>
        <taxon>Bacteria</taxon>
        <taxon>Bacillati</taxon>
        <taxon>Actinomycetota</taxon>
        <taxon>Actinomycetes</taxon>
        <taxon>Kitasatosporales</taxon>
        <taxon>Streptomycetaceae</taxon>
        <taxon>Streptomyces</taxon>
    </lineage>
</organism>
<dbReference type="Gene3D" id="3.60.10.10">
    <property type="entry name" value="Endonuclease/exonuclease/phosphatase"/>
    <property type="match status" value="1"/>
</dbReference>
<feature type="domain" description="Endonuclease/exonuclease/phosphatase" evidence="1">
    <location>
        <begin position="6"/>
        <end position="268"/>
    </location>
</feature>
<dbReference type="InterPro" id="IPR036691">
    <property type="entry name" value="Endo/exonu/phosph_ase_sf"/>
</dbReference>
<dbReference type="GO" id="GO:0004519">
    <property type="term" value="F:endonuclease activity"/>
    <property type="evidence" value="ECO:0007669"/>
    <property type="project" value="UniProtKB-KW"/>
</dbReference>
<dbReference type="EMBL" id="JARAWC010000051">
    <property type="protein sequence ID" value="MDX2966070.1"/>
    <property type="molecule type" value="Genomic_DNA"/>
</dbReference>
<dbReference type="GeneID" id="69810896"/>
<dbReference type="RefSeq" id="WP_010349979.1">
    <property type="nucleotide sequence ID" value="NZ_BCMK01000038.1"/>
</dbReference>
<keyword evidence="4" id="KW-1185">Reference proteome</keyword>
<evidence type="ECO:0000313" key="5">
    <source>
        <dbReference type="Proteomes" id="UP001282288"/>
    </source>
</evidence>
<accession>A0AAP6BK56</accession>
<evidence type="ECO:0000313" key="3">
    <source>
        <dbReference type="EMBL" id="MDX3021301.1"/>
    </source>
</evidence>
<dbReference type="AlphaFoldDB" id="A0AAP6BK56"/>
<proteinExistence type="predicted"/>
<dbReference type="Proteomes" id="UP001272987">
    <property type="component" value="Unassembled WGS sequence"/>
</dbReference>
<dbReference type="SUPFAM" id="SSF56219">
    <property type="entry name" value="DNase I-like"/>
    <property type="match status" value="1"/>
</dbReference>
<dbReference type="InterPro" id="IPR005135">
    <property type="entry name" value="Endo/exonuclease/phosphatase"/>
</dbReference>
<comment type="caution">
    <text evidence="2">The sequence shown here is derived from an EMBL/GenBank/DDBJ whole genome shotgun (WGS) entry which is preliminary data.</text>
</comment>
<dbReference type="Pfam" id="PF03372">
    <property type="entry name" value="Exo_endo_phos"/>
    <property type="match status" value="1"/>
</dbReference>
<gene>
    <name evidence="2" type="ORF">PV399_41150</name>
    <name evidence="3" type="ORF">PV666_25910</name>
</gene>
<keyword evidence="2" id="KW-0378">Hydrolase</keyword>
<protein>
    <submittedName>
        <fullName evidence="2">Endonuclease/exonuclease/phosphatase family protein</fullName>
    </submittedName>
</protein>
<sequence>MKLRAVTWNLYLGGLDGDDEQRFDDQVGILTHLHPDILALQECTSWDEKDRATRVADKLGMKIALMAPSYGADPAFRNFTATLYRPDTFRLIDSRRRAVTAFHHALILTRLRPQDAPEDGSGDLTVLTTHLDWSGGEARLAEARRMTDYAGEFPGTPGRGLLMGDLNCPHPGDRIDWNLIPRNLRSRYCRINPDGTFGDADLDAYHLLLAAGWQDPETLTGRPRAASVGHFYDNEPVPMRFDHILVSNLRVHACTTYDTAIARRASDHLPVILDAETTTP</sequence>
<dbReference type="EMBL" id="JARAWP010000015">
    <property type="protein sequence ID" value="MDX3021301.1"/>
    <property type="molecule type" value="Genomic_DNA"/>
</dbReference>
<keyword evidence="2" id="KW-0255">Endonuclease</keyword>
<dbReference type="Proteomes" id="UP001282288">
    <property type="component" value="Unassembled WGS sequence"/>
</dbReference>
<keyword evidence="2" id="KW-0540">Nuclease</keyword>
<evidence type="ECO:0000313" key="4">
    <source>
        <dbReference type="Proteomes" id="UP001272987"/>
    </source>
</evidence>
<evidence type="ECO:0000313" key="2">
    <source>
        <dbReference type="EMBL" id="MDX2966070.1"/>
    </source>
</evidence>